<keyword evidence="1 2" id="KW-0238">DNA-binding</keyword>
<feature type="DNA-binding region" description="H-T-H motif" evidence="2">
    <location>
        <begin position="44"/>
        <end position="63"/>
    </location>
</feature>
<dbReference type="EMBL" id="BSDT01000001">
    <property type="protein sequence ID" value="GLI44609.1"/>
    <property type="molecule type" value="Genomic_DNA"/>
</dbReference>
<dbReference type="Proteomes" id="UP001144313">
    <property type="component" value="Unassembled WGS sequence"/>
</dbReference>
<feature type="domain" description="HTH tetR-type" evidence="4">
    <location>
        <begin position="21"/>
        <end position="81"/>
    </location>
</feature>
<name>A0A9W6LJ40_9ACTN</name>
<gene>
    <name evidence="5" type="ORF">GALLR39Z86_44590</name>
</gene>
<dbReference type="PANTHER" id="PTHR30328:SF54">
    <property type="entry name" value="HTH-TYPE TRANSCRIPTIONAL REPRESSOR SCO4008"/>
    <property type="match status" value="1"/>
</dbReference>
<sequence>MEPKRPVRRSPESAERVRDAERTKRKLLDAALSEFAANGYDGARVGGIAARAGVNKQLISYYFGGKEGLYRAMQREWLEDERDQAGPAVPAEDVMRWYLHDNLEDPRIGRLAMWQALADDLPEEESQEDADRDLEQMRERQARGEIDPELDPAAVQIAMMGMTLAPVLFRRTAKRLFGIDIDDPEFETRYGDTLSRILARLAAETEHHPERNTAS</sequence>
<dbReference type="InterPro" id="IPR050109">
    <property type="entry name" value="HTH-type_TetR-like_transc_reg"/>
</dbReference>
<comment type="caution">
    <text evidence="5">The sequence shown here is derived from an EMBL/GenBank/DDBJ whole genome shotgun (WGS) entry which is preliminary data.</text>
</comment>
<evidence type="ECO:0000256" key="2">
    <source>
        <dbReference type="PROSITE-ProRule" id="PRU00335"/>
    </source>
</evidence>
<dbReference type="Pfam" id="PF00440">
    <property type="entry name" value="TetR_N"/>
    <property type="match status" value="1"/>
</dbReference>
<dbReference type="PRINTS" id="PR00455">
    <property type="entry name" value="HTHTETR"/>
</dbReference>
<evidence type="ECO:0000256" key="3">
    <source>
        <dbReference type="SAM" id="MobiDB-lite"/>
    </source>
</evidence>
<dbReference type="AlphaFoldDB" id="A0A9W6LJ40"/>
<dbReference type="Pfam" id="PF17926">
    <property type="entry name" value="TetR_C_21"/>
    <property type="match status" value="1"/>
</dbReference>
<dbReference type="InterPro" id="IPR036271">
    <property type="entry name" value="Tet_transcr_reg_TetR-rel_C_sf"/>
</dbReference>
<accession>A0A9W6LJ40</accession>
<keyword evidence="6" id="KW-1185">Reference proteome</keyword>
<dbReference type="PROSITE" id="PS50977">
    <property type="entry name" value="HTH_TETR_2"/>
    <property type="match status" value="1"/>
</dbReference>
<dbReference type="InterPro" id="IPR041467">
    <property type="entry name" value="Sco4008_C"/>
</dbReference>
<dbReference type="SUPFAM" id="SSF48498">
    <property type="entry name" value="Tetracyclin repressor-like, C-terminal domain"/>
    <property type="match status" value="1"/>
</dbReference>
<evidence type="ECO:0000313" key="5">
    <source>
        <dbReference type="EMBL" id="GLI44609.1"/>
    </source>
</evidence>
<dbReference type="SUPFAM" id="SSF46689">
    <property type="entry name" value="Homeodomain-like"/>
    <property type="match status" value="1"/>
</dbReference>
<dbReference type="InterPro" id="IPR009057">
    <property type="entry name" value="Homeodomain-like_sf"/>
</dbReference>
<protein>
    <submittedName>
        <fullName evidence="5">TetR family transcriptional regulator</fullName>
    </submittedName>
</protein>
<dbReference type="RefSeq" id="WP_270117924.1">
    <property type="nucleotide sequence ID" value="NZ_BAAAOL010000001.1"/>
</dbReference>
<evidence type="ECO:0000256" key="1">
    <source>
        <dbReference type="ARBA" id="ARBA00023125"/>
    </source>
</evidence>
<organism evidence="5 6">
    <name type="scientific">Glycomyces algeriensis</name>
    <dbReference type="NCBI Taxonomy" id="256037"/>
    <lineage>
        <taxon>Bacteria</taxon>
        <taxon>Bacillati</taxon>
        <taxon>Actinomycetota</taxon>
        <taxon>Actinomycetes</taxon>
        <taxon>Glycomycetales</taxon>
        <taxon>Glycomycetaceae</taxon>
        <taxon>Glycomyces</taxon>
    </lineage>
</organism>
<reference evidence="5" key="1">
    <citation type="submission" date="2022-12" db="EMBL/GenBank/DDBJ databases">
        <title>Reference genome sequencing for broad-spectrum identification of bacterial and archaeal isolates by mass spectrometry.</title>
        <authorList>
            <person name="Sekiguchi Y."/>
            <person name="Tourlousse D.M."/>
        </authorList>
    </citation>
    <scope>NUCLEOTIDE SEQUENCE</scope>
    <source>
        <strain evidence="5">LLR39Z86</strain>
    </source>
</reference>
<evidence type="ECO:0000259" key="4">
    <source>
        <dbReference type="PROSITE" id="PS50977"/>
    </source>
</evidence>
<dbReference type="InterPro" id="IPR001647">
    <property type="entry name" value="HTH_TetR"/>
</dbReference>
<dbReference type="GO" id="GO:0006355">
    <property type="term" value="P:regulation of DNA-templated transcription"/>
    <property type="evidence" value="ECO:0007669"/>
    <property type="project" value="UniProtKB-ARBA"/>
</dbReference>
<dbReference type="PANTHER" id="PTHR30328">
    <property type="entry name" value="TRANSCRIPTIONAL REPRESSOR"/>
    <property type="match status" value="1"/>
</dbReference>
<dbReference type="GO" id="GO:0003677">
    <property type="term" value="F:DNA binding"/>
    <property type="evidence" value="ECO:0007669"/>
    <property type="project" value="UniProtKB-UniRule"/>
</dbReference>
<dbReference type="Gene3D" id="1.10.357.10">
    <property type="entry name" value="Tetracycline Repressor, domain 2"/>
    <property type="match status" value="1"/>
</dbReference>
<feature type="region of interest" description="Disordered" evidence="3">
    <location>
        <begin position="1"/>
        <end position="21"/>
    </location>
</feature>
<proteinExistence type="predicted"/>
<evidence type="ECO:0000313" key="6">
    <source>
        <dbReference type="Proteomes" id="UP001144313"/>
    </source>
</evidence>